<dbReference type="STRING" id="30069.A0A182YJS6"/>
<evidence type="ECO:0000256" key="2">
    <source>
        <dbReference type="ARBA" id="ARBA00022606"/>
    </source>
</evidence>
<dbReference type="VEuPathDB" id="VectorBase:ASTEI08712"/>
<keyword evidence="7" id="KW-0675">Receptor</keyword>
<evidence type="ECO:0000256" key="8">
    <source>
        <dbReference type="ARBA" id="ARBA00023224"/>
    </source>
</evidence>
<keyword evidence="5" id="KW-1133">Transmembrane helix</keyword>
<evidence type="ECO:0000256" key="7">
    <source>
        <dbReference type="ARBA" id="ARBA00023170"/>
    </source>
</evidence>
<evidence type="ECO:0000256" key="4">
    <source>
        <dbReference type="ARBA" id="ARBA00022725"/>
    </source>
</evidence>
<sequence length="409" mass="46699">MPPANSTDQLVQFESFIRVPEIFFTMIGVARYGEPRRTLQAHLKQLLFWSSCANTGFCLIIEHIYFVKAAGNFTNFLQLTALAPCMGFTALSFVKIMTIQLNGTKLTDMLHRLEALFPKSAALQERYGVFQYNRESEVVMKSFSILYMTLIWMFNLLPLVSMVAGYCADGTWHKQLPYFMWYWYDWHEPGYFEVTFLHQNWGGFVSAVFYLSTDLMFCAIVLLVCLQFDIVAYRLKHARPDDQQELHECVRIHQAVIELCSELEHMFSPSLLVNFLSSSVIICLVGFQATAGITPADLFKFVLFLVSSLVQVFLLCYYGNKLIVAVRDSGSIVSSQIPYSAFEGQWIGASVAYQRSLLFVMLRSTTVQKLTALKFSIVSLASYSKILSTSFSYFTLLKAIYEPNEKNVK</sequence>
<keyword evidence="6" id="KW-0472">Membrane</keyword>
<comment type="subcellular location">
    <subcellularLocation>
        <location evidence="1">Membrane</location>
        <topology evidence="1">Multi-pass membrane protein</topology>
    </subcellularLocation>
</comment>
<accession>A0A182YJS6</accession>
<keyword evidence="3" id="KW-0812">Transmembrane</keyword>
<dbReference type="Pfam" id="PF02949">
    <property type="entry name" value="7tm_6"/>
    <property type="match status" value="1"/>
</dbReference>
<dbReference type="Proteomes" id="UP000076408">
    <property type="component" value="Unassembled WGS sequence"/>
</dbReference>
<dbReference type="GO" id="GO:0004984">
    <property type="term" value="F:olfactory receptor activity"/>
    <property type="evidence" value="ECO:0007669"/>
    <property type="project" value="InterPro"/>
</dbReference>
<keyword evidence="10" id="KW-1185">Reference proteome</keyword>
<name>A0A182YJS6_ANOST</name>
<proteinExistence type="predicted"/>
<dbReference type="GO" id="GO:0005886">
    <property type="term" value="C:plasma membrane"/>
    <property type="evidence" value="ECO:0007669"/>
    <property type="project" value="TreeGrafter"/>
</dbReference>
<reference evidence="10" key="1">
    <citation type="journal article" date="2014" name="Genome Biol.">
        <title>Genome analysis of a major urban malaria vector mosquito, Anopheles stephensi.</title>
        <authorList>
            <person name="Jiang X."/>
            <person name="Peery A."/>
            <person name="Hall A.B."/>
            <person name="Sharma A."/>
            <person name="Chen X.G."/>
            <person name="Waterhouse R.M."/>
            <person name="Komissarov A."/>
            <person name="Riehle M.M."/>
            <person name="Shouche Y."/>
            <person name="Sharakhova M.V."/>
            <person name="Lawson D."/>
            <person name="Pakpour N."/>
            <person name="Arensburger P."/>
            <person name="Davidson V.L."/>
            <person name="Eiglmeier K."/>
            <person name="Emrich S."/>
            <person name="George P."/>
            <person name="Kennedy R.C."/>
            <person name="Mane S.P."/>
            <person name="Maslen G."/>
            <person name="Oringanje C."/>
            <person name="Qi Y."/>
            <person name="Settlage R."/>
            <person name="Tojo M."/>
            <person name="Tubio J.M."/>
            <person name="Unger M.F."/>
            <person name="Wang B."/>
            <person name="Vernick K.D."/>
            <person name="Ribeiro J.M."/>
            <person name="James A.A."/>
            <person name="Michel K."/>
            <person name="Riehle M.A."/>
            <person name="Luckhart S."/>
            <person name="Sharakhov I.V."/>
            <person name="Tu Z."/>
        </authorList>
    </citation>
    <scope>NUCLEOTIDE SEQUENCE [LARGE SCALE GENOMIC DNA]</scope>
    <source>
        <strain evidence="10">Indian</strain>
    </source>
</reference>
<protein>
    <submittedName>
        <fullName evidence="9">Uncharacterized protein</fullName>
    </submittedName>
</protein>
<dbReference type="AlphaFoldDB" id="A0A182YJS6"/>
<evidence type="ECO:0000313" key="10">
    <source>
        <dbReference type="Proteomes" id="UP000076408"/>
    </source>
</evidence>
<evidence type="ECO:0000256" key="1">
    <source>
        <dbReference type="ARBA" id="ARBA00004141"/>
    </source>
</evidence>
<dbReference type="VEuPathDB" id="VectorBase:ASTE009819"/>
<organism evidence="9 10">
    <name type="scientific">Anopheles stephensi</name>
    <name type="common">Indo-Pakistan malaria mosquito</name>
    <dbReference type="NCBI Taxonomy" id="30069"/>
    <lineage>
        <taxon>Eukaryota</taxon>
        <taxon>Metazoa</taxon>
        <taxon>Ecdysozoa</taxon>
        <taxon>Arthropoda</taxon>
        <taxon>Hexapoda</taxon>
        <taxon>Insecta</taxon>
        <taxon>Pterygota</taxon>
        <taxon>Neoptera</taxon>
        <taxon>Endopterygota</taxon>
        <taxon>Diptera</taxon>
        <taxon>Nematocera</taxon>
        <taxon>Culicoidea</taxon>
        <taxon>Culicidae</taxon>
        <taxon>Anophelinae</taxon>
        <taxon>Anopheles</taxon>
    </lineage>
</organism>
<dbReference type="GO" id="GO:0005549">
    <property type="term" value="F:odorant binding"/>
    <property type="evidence" value="ECO:0007669"/>
    <property type="project" value="InterPro"/>
</dbReference>
<evidence type="ECO:0000256" key="3">
    <source>
        <dbReference type="ARBA" id="ARBA00022692"/>
    </source>
</evidence>
<evidence type="ECO:0000256" key="6">
    <source>
        <dbReference type="ARBA" id="ARBA00023136"/>
    </source>
</evidence>
<evidence type="ECO:0000256" key="5">
    <source>
        <dbReference type="ARBA" id="ARBA00022989"/>
    </source>
</evidence>
<dbReference type="GO" id="GO:0007165">
    <property type="term" value="P:signal transduction"/>
    <property type="evidence" value="ECO:0007669"/>
    <property type="project" value="UniProtKB-KW"/>
</dbReference>
<reference evidence="9" key="2">
    <citation type="submission" date="2020-05" db="UniProtKB">
        <authorList>
            <consortium name="EnsemblMetazoa"/>
        </authorList>
    </citation>
    <scope>IDENTIFICATION</scope>
    <source>
        <strain evidence="9">Indian</strain>
    </source>
</reference>
<evidence type="ECO:0000313" key="9">
    <source>
        <dbReference type="EnsemblMetazoa" id="ASTEI08712-PA"/>
    </source>
</evidence>
<dbReference type="InterPro" id="IPR004117">
    <property type="entry name" value="7tm6_olfct_rcpt"/>
</dbReference>
<dbReference type="PANTHER" id="PTHR21137:SF44">
    <property type="entry name" value="ODORANT RECEPTOR 13A-RELATED"/>
    <property type="match status" value="1"/>
</dbReference>
<keyword evidence="2" id="KW-0716">Sensory transduction</keyword>
<dbReference type="PANTHER" id="PTHR21137">
    <property type="entry name" value="ODORANT RECEPTOR"/>
    <property type="match status" value="1"/>
</dbReference>
<keyword evidence="4" id="KW-0552">Olfaction</keyword>
<dbReference type="VEuPathDB" id="VectorBase:ASTEI20_042335"/>
<keyword evidence="8" id="KW-0807">Transducer</keyword>
<dbReference type="OMA" id="YFMGSEI"/>
<dbReference type="EnsemblMetazoa" id="ASTEI08712-RA">
    <property type="protein sequence ID" value="ASTEI08712-PA"/>
    <property type="gene ID" value="ASTEI08712"/>
</dbReference>